<dbReference type="SUPFAM" id="SSF51366">
    <property type="entry name" value="Ribulose-phoshate binding barrel"/>
    <property type="match status" value="1"/>
</dbReference>
<evidence type="ECO:0000256" key="4">
    <source>
        <dbReference type="ARBA" id="ARBA00022605"/>
    </source>
</evidence>
<dbReference type="EMBL" id="VSSQ01085711">
    <property type="protein sequence ID" value="MPN33282.1"/>
    <property type="molecule type" value="Genomic_DNA"/>
</dbReference>
<evidence type="ECO:0000256" key="7">
    <source>
        <dbReference type="ARBA" id="ARBA00023239"/>
    </source>
</evidence>
<dbReference type="Gene3D" id="3.20.20.70">
    <property type="entry name" value="Aldolase class I"/>
    <property type="match status" value="1"/>
</dbReference>
<dbReference type="CDD" id="cd04724">
    <property type="entry name" value="Tryptophan_synthase_alpha"/>
    <property type="match status" value="1"/>
</dbReference>
<dbReference type="InterPro" id="IPR013785">
    <property type="entry name" value="Aldolase_TIM"/>
</dbReference>
<evidence type="ECO:0000256" key="8">
    <source>
        <dbReference type="ARBA" id="ARBA00049047"/>
    </source>
</evidence>
<keyword evidence="4" id="KW-0028">Amino-acid biosynthesis</keyword>
<sequence>MPMCEKYGISFIPLVSPATSPERAAKISAGCDGFVYCITVRGVTGVRSSLPPELAEELEQAKKACGLPVAAGFGISTPEMAKGISAHADAIVVGSAMVNKLLTEGGDAAVELIAGIAKGLRS</sequence>
<evidence type="ECO:0000256" key="5">
    <source>
        <dbReference type="ARBA" id="ARBA00022822"/>
    </source>
</evidence>
<keyword evidence="6" id="KW-0057">Aromatic amino acid biosynthesis</keyword>
<dbReference type="AlphaFoldDB" id="A0A645H4M7"/>
<proteinExistence type="predicted"/>
<dbReference type="Pfam" id="PF00290">
    <property type="entry name" value="Trp_syntA"/>
    <property type="match status" value="1"/>
</dbReference>
<organism evidence="9">
    <name type="scientific">bioreactor metagenome</name>
    <dbReference type="NCBI Taxonomy" id="1076179"/>
    <lineage>
        <taxon>unclassified sequences</taxon>
        <taxon>metagenomes</taxon>
        <taxon>ecological metagenomes</taxon>
    </lineage>
</organism>
<evidence type="ECO:0000256" key="6">
    <source>
        <dbReference type="ARBA" id="ARBA00023141"/>
    </source>
</evidence>
<evidence type="ECO:0000313" key="9">
    <source>
        <dbReference type="EMBL" id="MPN33282.1"/>
    </source>
</evidence>
<dbReference type="InterPro" id="IPR002028">
    <property type="entry name" value="Trp_synthase_suA"/>
</dbReference>
<evidence type="ECO:0000256" key="1">
    <source>
        <dbReference type="ARBA" id="ARBA00004733"/>
    </source>
</evidence>
<keyword evidence="7 9" id="KW-0456">Lyase</keyword>
<dbReference type="PANTHER" id="PTHR43406">
    <property type="entry name" value="TRYPTOPHAN SYNTHASE, ALPHA CHAIN"/>
    <property type="match status" value="1"/>
</dbReference>
<accession>A0A645H4M7</accession>
<keyword evidence="5" id="KW-0822">Tryptophan biosynthesis</keyword>
<comment type="pathway">
    <text evidence="1">Amino-acid biosynthesis; L-tryptophan biosynthesis; L-tryptophan from chorismate: step 5/5.</text>
</comment>
<dbReference type="InterPro" id="IPR011060">
    <property type="entry name" value="RibuloseP-bd_barrel"/>
</dbReference>
<name>A0A645H4M7_9ZZZZ</name>
<dbReference type="GO" id="GO:0005829">
    <property type="term" value="C:cytosol"/>
    <property type="evidence" value="ECO:0007669"/>
    <property type="project" value="TreeGrafter"/>
</dbReference>
<evidence type="ECO:0000256" key="3">
    <source>
        <dbReference type="ARBA" id="ARBA00012043"/>
    </source>
</evidence>
<dbReference type="UniPathway" id="UPA00035">
    <property type="reaction ID" value="UER00044"/>
</dbReference>
<dbReference type="EC" id="4.2.1.20" evidence="3"/>
<comment type="catalytic activity">
    <reaction evidence="8">
        <text>(1S,2R)-1-C-(indol-3-yl)glycerol 3-phosphate + L-serine = D-glyceraldehyde 3-phosphate + L-tryptophan + H2O</text>
        <dbReference type="Rhea" id="RHEA:10532"/>
        <dbReference type="ChEBI" id="CHEBI:15377"/>
        <dbReference type="ChEBI" id="CHEBI:33384"/>
        <dbReference type="ChEBI" id="CHEBI:57912"/>
        <dbReference type="ChEBI" id="CHEBI:58866"/>
        <dbReference type="ChEBI" id="CHEBI:59776"/>
        <dbReference type="EC" id="4.2.1.20"/>
    </reaction>
</comment>
<reference evidence="9" key="1">
    <citation type="submission" date="2019-08" db="EMBL/GenBank/DDBJ databases">
        <authorList>
            <person name="Kucharzyk K."/>
            <person name="Murdoch R.W."/>
            <person name="Higgins S."/>
            <person name="Loffler F."/>
        </authorList>
    </citation>
    <scope>NUCLEOTIDE SEQUENCE</scope>
</reference>
<gene>
    <name evidence="9" type="primary">trpA_26</name>
    <name evidence="9" type="ORF">SDC9_180767</name>
</gene>
<protein>
    <recommendedName>
        <fullName evidence="3">tryptophan synthase</fullName>
        <ecNumber evidence="3">4.2.1.20</ecNumber>
    </recommendedName>
</protein>
<dbReference type="GO" id="GO:0004834">
    <property type="term" value="F:tryptophan synthase activity"/>
    <property type="evidence" value="ECO:0007669"/>
    <property type="project" value="UniProtKB-EC"/>
</dbReference>
<comment type="caution">
    <text evidence="9">The sequence shown here is derived from an EMBL/GenBank/DDBJ whole genome shotgun (WGS) entry which is preliminary data.</text>
</comment>
<comment type="subunit">
    <text evidence="2">Tetramer of two alpha and two beta chains.</text>
</comment>
<evidence type="ECO:0000256" key="2">
    <source>
        <dbReference type="ARBA" id="ARBA00011270"/>
    </source>
</evidence>
<dbReference type="PANTHER" id="PTHR43406:SF1">
    <property type="entry name" value="TRYPTOPHAN SYNTHASE ALPHA CHAIN, CHLOROPLASTIC"/>
    <property type="match status" value="1"/>
</dbReference>